<evidence type="ECO:0000313" key="7">
    <source>
        <dbReference type="EMBL" id="OBQ44449.1"/>
    </source>
</evidence>
<dbReference type="Pfam" id="PF01612">
    <property type="entry name" value="DNA_pol_A_exo1"/>
    <property type="match status" value="1"/>
</dbReference>
<comment type="similarity">
    <text evidence="1">Belongs to the DNA polymerase type-A family.</text>
</comment>
<evidence type="ECO:0000256" key="4">
    <source>
        <dbReference type="ARBA" id="ARBA00022705"/>
    </source>
</evidence>
<keyword evidence="4" id="KW-0235">DNA replication</keyword>
<dbReference type="InterPro" id="IPR002298">
    <property type="entry name" value="DNA_polymerase_A"/>
</dbReference>
<dbReference type="Gene3D" id="3.30.70.370">
    <property type="match status" value="1"/>
</dbReference>
<evidence type="ECO:0000259" key="6">
    <source>
        <dbReference type="SMART" id="SM00482"/>
    </source>
</evidence>
<dbReference type="AlphaFoldDB" id="A0A1B7X503"/>
<dbReference type="InterPro" id="IPR036397">
    <property type="entry name" value="RNaseH_sf"/>
</dbReference>
<dbReference type="EC" id="2.7.7.7" evidence="2"/>
<reference evidence="7 8" key="1">
    <citation type="submission" date="2015-09" db="EMBL/GenBank/DDBJ databases">
        <title>Aphanizomenon flos-aquae WA102.</title>
        <authorList>
            <person name="Driscoll C."/>
        </authorList>
    </citation>
    <scope>NUCLEOTIDE SEQUENCE [LARGE SCALE GENOMIC DNA]</scope>
    <source>
        <strain evidence="7">WA102</strain>
    </source>
</reference>
<protein>
    <recommendedName>
        <fullName evidence="3">DNA polymerase I</fullName>
        <ecNumber evidence="2">2.7.7.7</ecNumber>
    </recommendedName>
</protein>
<comment type="caution">
    <text evidence="7">The sequence shown here is derived from an EMBL/GenBank/DDBJ whole genome shotgun (WGS) entry which is preliminary data.</text>
</comment>
<dbReference type="GO" id="GO:0003677">
    <property type="term" value="F:DNA binding"/>
    <property type="evidence" value="ECO:0007669"/>
    <property type="project" value="InterPro"/>
</dbReference>
<name>A0A1B7X503_APHFL</name>
<dbReference type="GO" id="GO:0006302">
    <property type="term" value="P:double-strand break repair"/>
    <property type="evidence" value="ECO:0007669"/>
    <property type="project" value="TreeGrafter"/>
</dbReference>
<dbReference type="Gene3D" id="1.10.150.20">
    <property type="entry name" value="5' to 3' exonuclease, C-terminal subdomain"/>
    <property type="match status" value="1"/>
</dbReference>
<evidence type="ECO:0000256" key="1">
    <source>
        <dbReference type="ARBA" id="ARBA00007705"/>
    </source>
</evidence>
<dbReference type="InterPro" id="IPR002562">
    <property type="entry name" value="3'-5'_exonuclease_dom"/>
</dbReference>
<evidence type="ECO:0000313" key="8">
    <source>
        <dbReference type="Proteomes" id="UP000092093"/>
    </source>
</evidence>
<dbReference type="SUPFAM" id="SSF56672">
    <property type="entry name" value="DNA/RNA polymerases"/>
    <property type="match status" value="1"/>
</dbReference>
<dbReference type="InterPro" id="IPR043502">
    <property type="entry name" value="DNA/RNA_pol_sf"/>
</dbReference>
<dbReference type="InterPro" id="IPR001098">
    <property type="entry name" value="DNA-dir_DNA_pol_A_palm_dom"/>
</dbReference>
<organism evidence="7 8">
    <name type="scientific">Aphanizomenon flos-aquae WA102</name>
    <dbReference type="NCBI Taxonomy" id="1710896"/>
    <lineage>
        <taxon>Bacteria</taxon>
        <taxon>Bacillati</taxon>
        <taxon>Cyanobacteriota</taxon>
        <taxon>Cyanophyceae</taxon>
        <taxon>Nostocales</taxon>
        <taxon>Aphanizomenonaceae</taxon>
        <taxon>Aphanizomenon</taxon>
    </lineage>
</organism>
<dbReference type="Pfam" id="PF00476">
    <property type="entry name" value="DNA_pol_A"/>
    <property type="match status" value="1"/>
</dbReference>
<feature type="domain" description="DNA-directed DNA polymerase family A palm" evidence="6">
    <location>
        <begin position="373"/>
        <end position="586"/>
    </location>
</feature>
<dbReference type="PANTHER" id="PTHR10133">
    <property type="entry name" value="DNA POLYMERASE I"/>
    <property type="match status" value="1"/>
</dbReference>
<proteinExistence type="inferred from homology"/>
<evidence type="ECO:0000256" key="5">
    <source>
        <dbReference type="ARBA" id="ARBA00049244"/>
    </source>
</evidence>
<evidence type="ECO:0000256" key="3">
    <source>
        <dbReference type="ARBA" id="ARBA00020311"/>
    </source>
</evidence>
<gene>
    <name evidence="7" type="ORF">AN484_07140</name>
</gene>
<dbReference type="SUPFAM" id="SSF53098">
    <property type="entry name" value="Ribonuclease H-like"/>
    <property type="match status" value="1"/>
</dbReference>
<dbReference type="EMBL" id="LJOW01000022">
    <property type="protein sequence ID" value="OBQ44449.1"/>
    <property type="molecule type" value="Genomic_DNA"/>
</dbReference>
<accession>A0A1B7X503</accession>
<dbReference type="InterPro" id="IPR012337">
    <property type="entry name" value="RNaseH-like_sf"/>
</dbReference>
<dbReference type="Gene3D" id="3.30.420.10">
    <property type="entry name" value="Ribonuclease H-like superfamily/Ribonuclease H"/>
    <property type="match status" value="1"/>
</dbReference>
<dbReference type="SMART" id="SM00482">
    <property type="entry name" value="POLAc"/>
    <property type="match status" value="1"/>
</dbReference>
<dbReference type="GO" id="GO:0008408">
    <property type="term" value="F:3'-5' exonuclease activity"/>
    <property type="evidence" value="ECO:0007669"/>
    <property type="project" value="InterPro"/>
</dbReference>
<dbReference type="Gene3D" id="1.20.1060.10">
    <property type="entry name" value="Taq DNA Polymerase, Chain T, domain 4"/>
    <property type="match status" value="1"/>
</dbReference>
<dbReference type="PRINTS" id="PR00868">
    <property type="entry name" value="DNAPOLI"/>
</dbReference>
<dbReference type="PANTHER" id="PTHR10133:SF27">
    <property type="entry name" value="DNA POLYMERASE NU"/>
    <property type="match status" value="1"/>
</dbReference>
<comment type="catalytic activity">
    <reaction evidence="5">
        <text>DNA(n) + a 2'-deoxyribonucleoside 5'-triphosphate = DNA(n+1) + diphosphate</text>
        <dbReference type="Rhea" id="RHEA:22508"/>
        <dbReference type="Rhea" id="RHEA-COMP:17339"/>
        <dbReference type="Rhea" id="RHEA-COMP:17340"/>
        <dbReference type="ChEBI" id="CHEBI:33019"/>
        <dbReference type="ChEBI" id="CHEBI:61560"/>
        <dbReference type="ChEBI" id="CHEBI:173112"/>
        <dbReference type="EC" id="2.7.7.7"/>
    </reaction>
</comment>
<sequence>MIIFCDIETEGLDSTFDPSVKITRIGIAVDDEPAVSFDCTNPYEASEIARYLEKYIKDNDIFIFHNAAFDVTTLRLNGFNIVNYEDTMCMSYCLNPAPLQFHSLANLAALAGGEKTHFDFNTTSDDYDEWALDLTAYNINDVEITRKVYWYLQEQLVKDQELYDYYLGVELPYIECIIDMLRNGVSMDIPTLERMHIGLTADREVMVRDLELYGGLLPDKEVLYSKNVLFSAKPLQLVGYNKKNGVVTYDHCTVKPFNPNSGDQLEAVFLREGYTDFPNYTATGKPSFNRESLEEIPHPLARKIIELKDLDAVLKFVPPLMEVSFDGRLRTHFKQFNTVTGRLSSASPNLQNMPAQKKATDTYSYRADDAYNIRKCFIAPEGYSLVVGDLNRIELVVLAYYLELVLGFTGMSDAVRAGEDLHQTNADLWQCERRVAKTVIFCLVYGGGANKIAHITGISVKEAKQVIKRIYDTTPIQELKEKLISHARKKKGCFKDVLGRLLKAEGILYDRQSKEYARAERQCFNYLIQGSAASIFKMLQNTARECFPAIWIQERNEYFDKPQDIPVLRQLLQVHDECVYEVPDWAAEDSCKVLTNIFTNDTILSTDKFRVPITCEFQFAQNWYDAKEKKS</sequence>
<dbReference type="Proteomes" id="UP000092093">
    <property type="component" value="Unassembled WGS sequence"/>
</dbReference>
<evidence type="ECO:0000256" key="2">
    <source>
        <dbReference type="ARBA" id="ARBA00012417"/>
    </source>
</evidence>
<dbReference type="GO" id="GO:0006261">
    <property type="term" value="P:DNA-templated DNA replication"/>
    <property type="evidence" value="ECO:0007669"/>
    <property type="project" value="InterPro"/>
</dbReference>
<dbReference type="GO" id="GO:0003887">
    <property type="term" value="F:DNA-directed DNA polymerase activity"/>
    <property type="evidence" value="ECO:0007669"/>
    <property type="project" value="UniProtKB-EC"/>
</dbReference>